<comment type="caution">
    <text evidence="1">The sequence shown here is derived from an EMBL/GenBank/DDBJ whole genome shotgun (WGS) entry which is preliminary data.</text>
</comment>
<gene>
    <name evidence="1" type="ORF">CTI12_AA326960</name>
</gene>
<accession>A0A2U1MH61</accession>
<protein>
    <submittedName>
        <fullName evidence="1">Zinc finger, CCHC-type</fullName>
    </submittedName>
</protein>
<dbReference type="AlphaFoldDB" id="A0A2U1MH61"/>
<organism evidence="1 2">
    <name type="scientific">Artemisia annua</name>
    <name type="common">Sweet wormwood</name>
    <dbReference type="NCBI Taxonomy" id="35608"/>
    <lineage>
        <taxon>Eukaryota</taxon>
        <taxon>Viridiplantae</taxon>
        <taxon>Streptophyta</taxon>
        <taxon>Embryophyta</taxon>
        <taxon>Tracheophyta</taxon>
        <taxon>Spermatophyta</taxon>
        <taxon>Magnoliopsida</taxon>
        <taxon>eudicotyledons</taxon>
        <taxon>Gunneridae</taxon>
        <taxon>Pentapetalae</taxon>
        <taxon>asterids</taxon>
        <taxon>campanulids</taxon>
        <taxon>Asterales</taxon>
        <taxon>Asteraceae</taxon>
        <taxon>Asteroideae</taxon>
        <taxon>Anthemideae</taxon>
        <taxon>Artemisiinae</taxon>
        <taxon>Artemisia</taxon>
    </lineage>
</organism>
<proteinExistence type="predicted"/>
<evidence type="ECO:0000313" key="1">
    <source>
        <dbReference type="EMBL" id="PWA60623.1"/>
    </source>
</evidence>
<dbReference type="EMBL" id="PKPP01005308">
    <property type="protein sequence ID" value="PWA60623.1"/>
    <property type="molecule type" value="Genomic_DNA"/>
</dbReference>
<name>A0A2U1MH61_ARTAN</name>
<sequence length="102" mass="11392">MILGEDICRKNFGEYSNSLLSATGHGRKSNRGRLGSRKKLSSENTGNIMCWNNWQKGHNRTQCVVAKAVLNVSVDVSDDAILCCVEEYCESWVMGIRVPHSM</sequence>
<keyword evidence="2" id="KW-1185">Reference proteome</keyword>
<dbReference type="Proteomes" id="UP000245207">
    <property type="component" value="Unassembled WGS sequence"/>
</dbReference>
<evidence type="ECO:0000313" key="2">
    <source>
        <dbReference type="Proteomes" id="UP000245207"/>
    </source>
</evidence>
<reference evidence="1 2" key="1">
    <citation type="journal article" date="2018" name="Mol. Plant">
        <title>The genome of Artemisia annua provides insight into the evolution of Asteraceae family and artemisinin biosynthesis.</title>
        <authorList>
            <person name="Shen Q."/>
            <person name="Zhang L."/>
            <person name="Liao Z."/>
            <person name="Wang S."/>
            <person name="Yan T."/>
            <person name="Shi P."/>
            <person name="Liu M."/>
            <person name="Fu X."/>
            <person name="Pan Q."/>
            <person name="Wang Y."/>
            <person name="Lv Z."/>
            <person name="Lu X."/>
            <person name="Zhang F."/>
            <person name="Jiang W."/>
            <person name="Ma Y."/>
            <person name="Chen M."/>
            <person name="Hao X."/>
            <person name="Li L."/>
            <person name="Tang Y."/>
            <person name="Lv G."/>
            <person name="Zhou Y."/>
            <person name="Sun X."/>
            <person name="Brodelius P.E."/>
            <person name="Rose J.K.C."/>
            <person name="Tang K."/>
        </authorList>
    </citation>
    <scope>NUCLEOTIDE SEQUENCE [LARGE SCALE GENOMIC DNA]</scope>
    <source>
        <strain evidence="2">cv. Huhao1</strain>
        <tissue evidence="1">Leaf</tissue>
    </source>
</reference>